<organism evidence="2 3">
    <name type="scientific">Grifola frondosa</name>
    <name type="common">Maitake</name>
    <name type="synonym">Polyporus frondosus</name>
    <dbReference type="NCBI Taxonomy" id="5627"/>
    <lineage>
        <taxon>Eukaryota</taxon>
        <taxon>Fungi</taxon>
        <taxon>Dikarya</taxon>
        <taxon>Basidiomycota</taxon>
        <taxon>Agaricomycotina</taxon>
        <taxon>Agaricomycetes</taxon>
        <taxon>Polyporales</taxon>
        <taxon>Grifolaceae</taxon>
        <taxon>Grifola</taxon>
    </lineage>
</organism>
<feature type="transmembrane region" description="Helical" evidence="1">
    <location>
        <begin position="146"/>
        <end position="164"/>
    </location>
</feature>
<dbReference type="PANTHER" id="PTHR28019:SF2">
    <property type="entry name" value="CELL MEMBRANE PROTEIN YLR413W-RELATED"/>
    <property type="match status" value="1"/>
</dbReference>
<evidence type="ECO:0000313" key="3">
    <source>
        <dbReference type="Proteomes" id="UP000092993"/>
    </source>
</evidence>
<dbReference type="PANTHER" id="PTHR28019">
    <property type="entry name" value="CELL MEMBRANE PROTEIN YLR413W-RELATED"/>
    <property type="match status" value="1"/>
</dbReference>
<dbReference type="Pfam" id="PF06687">
    <property type="entry name" value="SUR7"/>
    <property type="match status" value="1"/>
</dbReference>
<dbReference type="STRING" id="5627.A0A1C7MVJ9"/>
<reference evidence="2 3" key="1">
    <citation type="submission" date="2016-03" db="EMBL/GenBank/DDBJ databases">
        <title>Whole genome sequencing of Grifola frondosa 9006-11.</title>
        <authorList>
            <person name="Min B."/>
            <person name="Park H."/>
            <person name="Kim J.-G."/>
            <person name="Cho H."/>
            <person name="Oh Y.-L."/>
            <person name="Kong W.-S."/>
            <person name="Choi I.-G."/>
        </authorList>
    </citation>
    <scope>NUCLEOTIDE SEQUENCE [LARGE SCALE GENOMIC DNA]</scope>
    <source>
        <strain evidence="2 3">9006-11</strain>
    </source>
</reference>
<dbReference type="OMA" id="MISCCTY"/>
<protein>
    <submittedName>
        <fullName evidence="2">Uncharacterized protein</fullName>
    </submittedName>
</protein>
<dbReference type="AlphaFoldDB" id="A0A1C7MVJ9"/>
<gene>
    <name evidence="2" type="ORF">A0H81_00472</name>
</gene>
<keyword evidence="1" id="KW-1133">Transmembrane helix</keyword>
<dbReference type="InterPro" id="IPR052413">
    <property type="entry name" value="SUR7_domain"/>
</dbReference>
<dbReference type="GO" id="GO:0051285">
    <property type="term" value="C:cell cortex of cell tip"/>
    <property type="evidence" value="ECO:0007669"/>
    <property type="project" value="TreeGrafter"/>
</dbReference>
<name>A0A1C7MVJ9_GRIFR</name>
<dbReference type="GO" id="GO:0031505">
    <property type="term" value="P:fungal-type cell wall organization"/>
    <property type="evidence" value="ECO:0007669"/>
    <property type="project" value="TreeGrafter"/>
</dbReference>
<sequence>MRGELCVGSASVLSLVALLLLIFMHVGQINTSTVLEAYLWLTCLSYGNGLSAAIGDPVAGLYTSNASAPLEEHLGLRQIYKFGLYSHCAFVNTSGGICSNHSTANRFEPFTVITADMLTNYSSLTTALVTNVTIIDSPYLGEFTNGAYYLILIGTVCAALTLFTGLLKHTFLFLLSTAFAVIGSLTLLIGATIWTVIIKKTESINDFIVGPSTSPAPLGIIVTTGNALFLLWAAFACLIVSILPYMISCCTYRG</sequence>
<accession>A0A1C7MVJ9</accession>
<feature type="transmembrane region" description="Helical" evidence="1">
    <location>
        <begin position="171"/>
        <end position="198"/>
    </location>
</feature>
<comment type="caution">
    <text evidence="2">The sequence shown here is derived from an EMBL/GenBank/DDBJ whole genome shotgun (WGS) entry which is preliminary data.</text>
</comment>
<dbReference type="OrthoDB" id="3349852at2759"/>
<proteinExistence type="predicted"/>
<dbReference type="EMBL" id="LUGG01000001">
    <property type="protein sequence ID" value="OBZ79074.1"/>
    <property type="molecule type" value="Genomic_DNA"/>
</dbReference>
<dbReference type="InterPro" id="IPR009571">
    <property type="entry name" value="SUR7/Rim9-like_fungi"/>
</dbReference>
<keyword evidence="3" id="KW-1185">Reference proteome</keyword>
<keyword evidence="1" id="KW-0472">Membrane</keyword>
<keyword evidence="1" id="KW-0812">Transmembrane</keyword>
<evidence type="ECO:0000256" key="1">
    <source>
        <dbReference type="SAM" id="Phobius"/>
    </source>
</evidence>
<evidence type="ECO:0000313" key="2">
    <source>
        <dbReference type="EMBL" id="OBZ79074.1"/>
    </source>
</evidence>
<dbReference type="GO" id="GO:0005886">
    <property type="term" value="C:plasma membrane"/>
    <property type="evidence" value="ECO:0007669"/>
    <property type="project" value="InterPro"/>
</dbReference>
<dbReference type="Proteomes" id="UP000092993">
    <property type="component" value="Unassembled WGS sequence"/>
</dbReference>
<feature type="transmembrane region" description="Helical" evidence="1">
    <location>
        <begin position="218"/>
        <end position="247"/>
    </location>
</feature>